<proteinExistence type="predicted"/>
<dbReference type="Pfam" id="PF14078">
    <property type="entry name" value="DUF4259"/>
    <property type="match status" value="1"/>
</dbReference>
<dbReference type="Proteomes" id="UP000589896">
    <property type="component" value="Unassembled WGS sequence"/>
</dbReference>
<dbReference type="InterPro" id="IPR025355">
    <property type="entry name" value="DUF4259"/>
</dbReference>
<dbReference type="RefSeq" id="WP_180545661.1">
    <property type="nucleotide sequence ID" value="NZ_JACCJZ010000019.1"/>
</dbReference>
<keyword evidence="2" id="KW-1185">Reference proteome</keyword>
<comment type="caution">
    <text evidence="1">The sequence shown here is derived from an EMBL/GenBank/DDBJ whole genome shotgun (WGS) entry which is preliminary data.</text>
</comment>
<sequence length="135" mass="14471">MGAWGNGSFDNDDAADFLADVTDGSDLALVREIFATVLGAEEYLEAPDASQAIAAAEIVAAAVGRPTPAAQEEEELSEWLARVSPAADPDLIKQAVQVLDRIVGENSELRELWEETDELSDWEATVAALRSKLQV</sequence>
<dbReference type="AlphaFoldDB" id="A0A7Z0QRM1"/>
<reference evidence="1 2" key="1">
    <citation type="submission" date="2020-07" db="EMBL/GenBank/DDBJ databases">
        <title>isolation of Luteimonas sp. SJ-16.</title>
        <authorList>
            <person name="Huang X.-X."/>
            <person name="Xu L."/>
            <person name="Sun J.-Q."/>
        </authorList>
    </citation>
    <scope>NUCLEOTIDE SEQUENCE [LARGE SCALE GENOMIC DNA]</scope>
    <source>
        <strain evidence="1 2">SJ-16</strain>
    </source>
</reference>
<evidence type="ECO:0000313" key="2">
    <source>
        <dbReference type="Proteomes" id="UP000589896"/>
    </source>
</evidence>
<name>A0A7Z0QRM1_9GAMM</name>
<evidence type="ECO:0000313" key="1">
    <source>
        <dbReference type="EMBL" id="NYZ63433.1"/>
    </source>
</evidence>
<organism evidence="1 2">
    <name type="scientific">Luteimonas deserti</name>
    <dbReference type="NCBI Taxonomy" id="2752306"/>
    <lineage>
        <taxon>Bacteria</taxon>
        <taxon>Pseudomonadati</taxon>
        <taxon>Pseudomonadota</taxon>
        <taxon>Gammaproteobacteria</taxon>
        <taxon>Lysobacterales</taxon>
        <taxon>Lysobacteraceae</taxon>
        <taxon>Luteimonas</taxon>
    </lineage>
</organism>
<gene>
    <name evidence="1" type="ORF">H0E82_11800</name>
</gene>
<dbReference type="EMBL" id="JACCJZ010000019">
    <property type="protein sequence ID" value="NYZ63433.1"/>
    <property type="molecule type" value="Genomic_DNA"/>
</dbReference>
<accession>A0A7Z0QRM1</accession>
<protein>
    <submittedName>
        <fullName evidence="1">DUF4259 domain-containing protein</fullName>
    </submittedName>
</protein>